<feature type="transmembrane region" description="Helical" evidence="5">
    <location>
        <begin position="227"/>
        <end position="244"/>
    </location>
</feature>
<evidence type="ECO:0000256" key="1">
    <source>
        <dbReference type="ARBA" id="ARBA00004141"/>
    </source>
</evidence>
<evidence type="ECO:0000313" key="8">
    <source>
        <dbReference type="Proteomes" id="UP001597427"/>
    </source>
</evidence>
<keyword evidence="3 5" id="KW-1133">Transmembrane helix</keyword>
<evidence type="ECO:0000256" key="3">
    <source>
        <dbReference type="ARBA" id="ARBA00022989"/>
    </source>
</evidence>
<comment type="subcellular location">
    <subcellularLocation>
        <location evidence="1">Membrane</location>
        <topology evidence="1">Multi-pass membrane protein</topology>
    </subcellularLocation>
</comment>
<dbReference type="PANTHER" id="PTHR43229:SF2">
    <property type="entry name" value="NODULATION PROTEIN J"/>
    <property type="match status" value="1"/>
</dbReference>
<dbReference type="InterPro" id="IPR013525">
    <property type="entry name" value="ABC2_TM"/>
</dbReference>
<dbReference type="Proteomes" id="UP001597427">
    <property type="component" value="Unassembled WGS sequence"/>
</dbReference>
<dbReference type="InterPro" id="IPR047817">
    <property type="entry name" value="ABC2_TM_bact-type"/>
</dbReference>
<protein>
    <submittedName>
        <fullName evidence="7">ABC transporter permease</fullName>
    </submittedName>
</protein>
<name>A0ABW5TK02_9ENTE</name>
<gene>
    <name evidence="7" type="ORF">ACFSR0_05595</name>
</gene>
<evidence type="ECO:0000256" key="5">
    <source>
        <dbReference type="SAM" id="Phobius"/>
    </source>
</evidence>
<evidence type="ECO:0000259" key="6">
    <source>
        <dbReference type="PROSITE" id="PS51012"/>
    </source>
</evidence>
<dbReference type="EMBL" id="JBHUMO010000039">
    <property type="protein sequence ID" value="MFD2728900.1"/>
    <property type="molecule type" value="Genomic_DNA"/>
</dbReference>
<dbReference type="PIRSF" id="PIRSF006648">
    <property type="entry name" value="DrrB"/>
    <property type="match status" value="1"/>
</dbReference>
<feature type="transmembrane region" description="Helical" evidence="5">
    <location>
        <begin position="21"/>
        <end position="37"/>
    </location>
</feature>
<proteinExistence type="predicted"/>
<accession>A0ABW5TK02</accession>
<dbReference type="PROSITE" id="PS51012">
    <property type="entry name" value="ABC_TM2"/>
    <property type="match status" value="1"/>
</dbReference>
<evidence type="ECO:0000256" key="4">
    <source>
        <dbReference type="ARBA" id="ARBA00023136"/>
    </source>
</evidence>
<feature type="domain" description="ABC transmembrane type-2" evidence="6">
    <location>
        <begin position="21"/>
        <end position="246"/>
    </location>
</feature>
<sequence length="253" mass="28650">MKQLIFQTKLNTLRLFVRNKRFLIISLLIPIFFYLLFTKVMNVGLAGADLVAWKADYLVSMMTYGILMDSVMMISSTLVSDRENGFDQLITLSPLPKSRYYASVILSFFGLFELSIISLLVVGYYINSVTYSILEFLSFLIALPLTALPLIMIGILLSLAGSSNTVSGLANLLVFPLAIVSGLWWPIDSLPNWIQSIGKWMPTYFMSNVMKTLYHHHKLDLQSSLGLILWFSLLSLCLGIILHFKRQKGYQLV</sequence>
<dbReference type="InterPro" id="IPR000412">
    <property type="entry name" value="ABC_2_transport"/>
</dbReference>
<keyword evidence="2 5" id="KW-0812">Transmembrane</keyword>
<keyword evidence="8" id="KW-1185">Reference proteome</keyword>
<feature type="transmembrane region" description="Helical" evidence="5">
    <location>
        <begin position="132"/>
        <end position="157"/>
    </location>
</feature>
<feature type="transmembrane region" description="Helical" evidence="5">
    <location>
        <begin position="169"/>
        <end position="187"/>
    </location>
</feature>
<dbReference type="Pfam" id="PF12698">
    <property type="entry name" value="ABC2_membrane_3"/>
    <property type="match status" value="1"/>
</dbReference>
<feature type="transmembrane region" description="Helical" evidence="5">
    <location>
        <begin position="57"/>
        <end position="79"/>
    </location>
</feature>
<dbReference type="RefSeq" id="WP_379980756.1">
    <property type="nucleotide sequence ID" value="NZ_JBHUMO010000039.1"/>
</dbReference>
<dbReference type="PANTHER" id="PTHR43229">
    <property type="entry name" value="NODULATION PROTEIN J"/>
    <property type="match status" value="1"/>
</dbReference>
<keyword evidence="4 5" id="KW-0472">Membrane</keyword>
<organism evidence="7 8">
    <name type="scientific">Enterococcus camelliae</name>
    <dbReference type="NCBI Taxonomy" id="453959"/>
    <lineage>
        <taxon>Bacteria</taxon>
        <taxon>Bacillati</taxon>
        <taxon>Bacillota</taxon>
        <taxon>Bacilli</taxon>
        <taxon>Lactobacillales</taxon>
        <taxon>Enterococcaceae</taxon>
        <taxon>Enterococcus</taxon>
    </lineage>
</organism>
<evidence type="ECO:0000313" key="7">
    <source>
        <dbReference type="EMBL" id="MFD2728900.1"/>
    </source>
</evidence>
<evidence type="ECO:0000256" key="2">
    <source>
        <dbReference type="ARBA" id="ARBA00022692"/>
    </source>
</evidence>
<reference evidence="8" key="1">
    <citation type="journal article" date="2019" name="Int. J. Syst. Evol. Microbiol.">
        <title>The Global Catalogue of Microorganisms (GCM) 10K type strain sequencing project: providing services to taxonomists for standard genome sequencing and annotation.</title>
        <authorList>
            <consortium name="The Broad Institute Genomics Platform"/>
            <consortium name="The Broad Institute Genome Sequencing Center for Infectious Disease"/>
            <person name="Wu L."/>
            <person name="Ma J."/>
        </authorList>
    </citation>
    <scope>NUCLEOTIDE SEQUENCE [LARGE SCALE GENOMIC DNA]</scope>
    <source>
        <strain evidence="8">TISTR 932</strain>
    </source>
</reference>
<feature type="transmembrane region" description="Helical" evidence="5">
    <location>
        <begin position="100"/>
        <end position="126"/>
    </location>
</feature>
<dbReference type="InterPro" id="IPR051784">
    <property type="entry name" value="Nod_factor_ABC_transporter"/>
</dbReference>
<comment type="caution">
    <text evidence="7">The sequence shown here is derived from an EMBL/GenBank/DDBJ whole genome shotgun (WGS) entry which is preliminary data.</text>
</comment>